<feature type="non-terminal residue" evidence="2">
    <location>
        <position position="1"/>
    </location>
</feature>
<dbReference type="Pfam" id="PF25772">
    <property type="entry name" value="HEAT_RRP12_N"/>
    <property type="match status" value="1"/>
</dbReference>
<reference evidence="2" key="1">
    <citation type="submission" date="2022-11" db="EMBL/GenBank/DDBJ databases">
        <authorList>
            <person name="Hyden B.L."/>
            <person name="Feng K."/>
            <person name="Yates T."/>
            <person name="Jawdy S."/>
            <person name="Smart L.B."/>
            <person name="Muchero W."/>
        </authorList>
    </citation>
    <scope>NUCLEOTIDE SEQUENCE</scope>
    <source>
        <tissue evidence="2">Shoot tip</tissue>
    </source>
</reference>
<reference evidence="2" key="2">
    <citation type="journal article" date="2023" name="Int. J. Mol. Sci.">
        <title>De Novo Assembly and Annotation of 11 Diverse Shrub Willow (Salix) Genomes Reveals Novel Gene Organization in Sex-Linked Regions.</title>
        <authorList>
            <person name="Hyden B."/>
            <person name="Feng K."/>
            <person name="Yates T.B."/>
            <person name="Jawdy S."/>
            <person name="Cereghino C."/>
            <person name="Smart L.B."/>
            <person name="Muchero W."/>
        </authorList>
    </citation>
    <scope>NUCLEOTIDE SEQUENCE</scope>
    <source>
        <tissue evidence="2">Shoot tip</tissue>
    </source>
</reference>
<evidence type="ECO:0000313" key="2">
    <source>
        <dbReference type="EMBL" id="KAJ6746577.1"/>
    </source>
</evidence>
<comment type="caution">
    <text evidence="2">The sequence shown here is derived from an EMBL/GenBank/DDBJ whole genome shotgun (WGS) entry which is preliminary data.</text>
</comment>
<dbReference type="EMBL" id="JAPFFM010000009">
    <property type="protein sequence ID" value="KAJ6746577.1"/>
    <property type="molecule type" value="Genomic_DNA"/>
</dbReference>
<organism evidence="2 3">
    <name type="scientific">Salix koriyanagi</name>
    <dbReference type="NCBI Taxonomy" id="2511006"/>
    <lineage>
        <taxon>Eukaryota</taxon>
        <taxon>Viridiplantae</taxon>
        <taxon>Streptophyta</taxon>
        <taxon>Embryophyta</taxon>
        <taxon>Tracheophyta</taxon>
        <taxon>Spermatophyta</taxon>
        <taxon>Magnoliopsida</taxon>
        <taxon>eudicotyledons</taxon>
        <taxon>Gunneridae</taxon>
        <taxon>Pentapetalae</taxon>
        <taxon>rosids</taxon>
        <taxon>fabids</taxon>
        <taxon>Malpighiales</taxon>
        <taxon>Salicaceae</taxon>
        <taxon>Saliceae</taxon>
        <taxon>Salix</taxon>
    </lineage>
</organism>
<dbReference type="Proteomes" id="UP001151752">
    <property type="component" value="Chromosome 6"/>
</dbReference>
<accession>A0A9Q0ZU24</accession>
<proteinExistence type="predicted"/>
<sequence length="51" mass="5572">MTDSRIKVRRQSHSCIRDTLLNLQGNAALASASEAITKSVDSLEILCITLK</sequence>
<protein>
    <recommendedName>
        <fullName evidence="1">RRP12 N-terminal HEAT domain-containing protein</fullName>
    </recommendedName>
</protein>
<dbReference type="AlphaFoldDB" id="A0A9Q0ZU24"/>
<keyword evidence="3" id="KW-1185">Reference proteome</keyword>
<feature type="domain" description="RRP12 N-terminal HEAT" evidence="1">
    <location>
        <begin position="1"/>
        <end position="43"/>
    </location>
</feature>
<evidence type="ECO:0000313" key="3">
    <source>
        <dbReference type="Proteomes" id="UP001151752"/>
    </source>
</evidence>
<gene>
    <name evidence="2" type="ORF">OIU74_029115</name>
</gene>
<evidence type="ECO:0000259" key="1">
    <source>
        <dbReference type="Pfam" id="PF25772"/>
    </source>
</evidence>
<dbReference type="InterPro" id="IPR057860">
    <property type="entry name" value="HEAT_RRP12_N"/>
</dbReference>
<name>A0A9Q0ZU24_9ROSI</name>